<reference evidence="3" key="1">
    <citation type="journal article" date="2019" name="Int. J. Syst. Evol. Microbiol.">
        <title>The Global Catalogue of Microorganisms (GCM) 10K type strain sequencing project: providing services to taxonomists for standard genome sequencing and annotation.</title>
        <authorList>
            <consortium name="The Broad Institute Genomics Platform"/>
            <consortium name="The Broad Institute Genome Sequencing Center for Infectious Disease"/>
            <person name="Wu L."/>
            <person name="Ma J."/>
        </authorList>
    </citation>
    <scope>NUCLEOTIDE SEQUENCE [LARGE SCALE GENOMIC DNA]</scope>
    <source>
        <strain evidence="3">NBRC 106593</strain>
    </source>
</reference>
<proteinExistence type="predicted"/>
<evidence type="ECO:0000313" key="3">
    <source>
        <dbReference type="Proteomes" id="UP001596356"/>
    </source>
</evidence>
<dbReference type="Pfam" id="PF00144">
    <property type="entry name" value="Beta-lactamase"/>
    <property type="match status" value="1"/>
</dbReference>
<keyword evidence="2" id="KW-0378">Hydrolase</keyword>
<dbReference type="RefSeq" id="WP_377823145.1">
    <property type="nucleotide sequence ID" value="NZ_JBHSWJ010000002.1"/>
</dbReference>
<dbReference type="InterPro" id="IPR050789">
    <property type="entry name" value="Diverse_Enzym_Activities"/>
</dbReference>
<dbReference type="SUPFAM" id="SSF56601">
    <property type="entry name" value="beta-lactamase/transpeptidase-like"/>
    <property type="match status" value="1"/>
</dbReference>
<dbReference type="Proteomes" id="UP001596356">
    <property type="component" value="Unassembled WGS sequence"/>
</dbReference>
<dbReference type="PANTHER" id="PTHR43283:SF3">
    <property type="entry name" value="BETA-LACTAMASE FAMILY PROTEIN (AFU_ORTHOLOGUE AFUA_5G07500)"/>
    <property type="match status" value="1"/>
</dbReference>
<dbReference type="Gene3D" id="3.40.710.10">
    <property type="entry name" value="DD-peptidase/beta-lactamase superfamily"/>
    <property type="match status" value="1"/>
</dbReference>
<protein>
    <submittedName>
        <fullName evidence="2">Serine hydrolase domain-containing protein</fullName>
        <ecNumber evidence="2">3.-.-.-</ecNumber>
    </submittedName>
</protein>
<sequence length="401" mass="42984">MSTDTASVIHGVDQRRLRRIADAIAPYEQRGALPDWAFQVSRRGQIVTSLTGSGQTGSPPAPADAIYRIYSMTKPITSVAAMMLYERGSLDLNAPVSAYIPSFADLRVYLGGPATAPVTHPAARPMLVKHLLTHTSGLTYGFHRTHVTDEIYRLAGYEFNPADKDLATACDAFAAMPLRFEPGTSWLYSVATDVLGRVVEVASGRSLDSFFADEILTPLGMHDTAFHAVDPSRLATLHLHTPEGARILQTFGPDPSTTPVFLSGGGGLYSTMADYQRFADFLLGGGAVDGVRLLSSRTVDFMATNHLPGDADLDEFGIPLYAETPFTGVGFGLGFAVTMDPVATGIASSPGEFGWGGLASTYFWIDPVEDLTAIFMTQLIPSSALPIRPLLKQVTYAALVD</sequence>
<organism evidence="2 3">
    <name type="scientific">Branchiibius cervicis</name>
    <dbReference type="NCBI Taxonomy" id="908252"/>
    <lineage>
        <taxon>Bacteria</taxon>
        <taxon>Bacillati</taxon>
        <taxon>Actinomycetota</taxon>
        <taxon>Actinomycetes</taxon>
        <taxon>Micrococcales</taxon>
        <taxon>Dermacoccaceae</taxon>
        <taxon>Branchiibius</taxon>
    </lineage>
</organism>
<accession>A0ABW2AUJ9</accession>
<dbReference type="EMBL" id="JBHSWJ010000002">
    <property type="protein sequence ID" value="MFC6714613.1"/>
    <property type="molecule type" value="Genomic_DNA"/>
</dbReference>
<dbReference type="InterPro" id="IPR001466">
    <property type="entry name" value="Beta-lactam-related"/>
</dbReference>
<dbReference type="PANTHER" id="PTHR43283">
    <property type="entry name" value="BETA-LACTAMASE-RELATED"/>
    <property type="match status" value="1"/>
</dbReference>
<dbReference type="InterPro" id="IPR012338">
    <property type="entry name" value="Beta-lactam/transpept-like"/>
</dbReference>
<dbReference type="GO" id="GO:0016787">
    <property type="term" value="F:hydrolase activity"/>
    <property type="evidence" value="ECO:0007669"/>
    <property type="project" value="UniProtKB-KW"/>
</dbReference>
<evidence type="ECO:0000259" key="1">
    <source>
        <dbReference type="Pfam" id="PF00144"/>
    </source>
</evidence>
<comment type="caution">
    <text evidence="2">The sequence shown here is derived from an EMBL/GenBank/DDBJ whole genome shotgun (WGS) entry which is preliminary data.</text>
</comment>
<gene>
    <name evidence="2" type="ORF">ACFQBT_12615</name>
</gene>
<keyword evidence="3" id="KW-1185">Reference proteome</keyword>
<evidence type="ECO:0000313" key="2">
    <source>
        <dbReference type="EMBL" id="MFC6714613.1"/>
    </source>
</evidence>
<dbReference type="EC" id="3.-.-.-" evidence="2"/>
<name>A0ABW2AUJ9_9MICO</name>
<feature type="domain" description="Beta-lactamase-related" evidence="1">
    <location>
        <begin position="21"/>
        <end position="379"/>
    </location>
</feature>